<dbReference type="SUPFAM" id="SSF53335">
    <property type="entry name" value="S-adenosyl-L-methionine-dependent methyltransferases"/>
    <property type="match status" value="1"/>
</dbReference>
<dbReference type="PANTHER" id="PTHR43464">
    <property type="entry name" value="METHYLTRANSFERASE"/>
    <property type="match status" value="1"/>
</dbReference>
<dbReference type="GO" id="GO:0032259">
    <property type="term" value="P:methylation"/>
    <property type="evidence" value="ECO:0007669"/>
    <property type="project" value="UniProtKB-KW"/>
</dbReference>
<keyword evidence="2" id="KW-0489">Methyltransferase</keyword>
<keyword evidence="3" id="KW-1185">Reference proteome</keyword>
<evidence type="ECO:0000259" key="1">
    <source>
        <dbReference type="Pfam" id="PF08241"/>
    </source>
</evidence>
<keyword evidence="2" id="KW-0808">Transferase</keyword>
<dbReference type="Gene3D" id="3.40.50.150">
    <property type="entry name" value="Vaccinia Virus protein VP39"/>
    <property type="match status" value="1"/>
</dbReference>
<dbReference type="GO" id="GO:0008168">
    <property type="term" value="F:methyltransferase activity"/>
    <property type="evidence" value="ECO:0007669"/>
    <property type="project" value="UniProtKB-KW"/>
</dbReference>
<dbReference type="Pfam" id="PF08241">
    <property type="entry name" value="Methyltransf_11"/>
    <property type="match status" value="1"/>
</dbReference>
<dbReference type="InterPro" id="IPR013216">
    <property type="entry name" value="Methyltransf_11"/>
</dbReference>
<reference evidence="2 3" key="1">
    <citation type="submission" date="2019-12" db="EMBL/GenBank/DDBJ databases">
        <title>Comparative genomics gives insights into the taxonomy of the Azoarcus-Aromatoleum group and reveals separate origins of nif in the plant-associated Azoarcus and non-plant-associated Aromatoleum sub-groups.</title>
        <authorList>
            <person name="Lafos M."/>
            <person name="Maluk M."/>
            <person name="Batista M."/>
            <person name="Junghare M."/>
            <person name="Carmona M."/>
            <person name="Faoro H."/>
            <person name="Cruz L.M."/>
            <person name="Battistoni F."/>
            <person name="De Souza E."/>
            <person name="Pedrosa F."/>
            <person name="Chen W.-M."/>
            <person name="Poole P.S."/>
            <person name="Dixon R.A."/>
            <person name="James E.K."/>
        </authorList>
    </citation>
    <scope>NUCLEOTIDE SEQUENCE [LARGE SCALE GENOMIC DNA]</scope>
    <source>
        <strain evidence="2 3">Td21</strain>
    </source>
</reference>
<evidence type="ECO:0000313" key="3">
    <source>
        <dbReference type="Proteomes" id="UP000623795"/>
    </source>
</evidence>
<dbReference type="Proteomes" id="UP000623795">
    <property type="component" value="Unassembled WGS sequence"/>
</dbReference>
<feature type="domain" description="Methyltransferase type 11" evidence="1">
    <location>
        <begin position="52"/>
        <end position="147"/>
    </location>
</feature>
<accession>A0ABX1PUD5</accession>
<gene>
    <name evidence="2" type="ORF">GPA22_04885</name>
</gene>
<name>A0ABX1PUD5_9RHOO</name>
<dbReference type="RefSeq" id="WP_169254982.1">
    <property type="nucleotide sequence ID" value="NZ_WTVN01000005.1"/>
</dbReference>
<proteinExistence type="predicted"/>
<protein>
    <submittedName>
        <fullName evidence="2">Methyltransferase domain-containing protein</fullName>
    </submittedName>
</protein>
<sequence length="231" mass="25858">MERAEFDRCADEYEQQHAANIGLSGESPAYFARYKVQDVARSPAAQATTRILDFGAGIGGSVPYWREFFPRASLTCLDVSERSLAIARDRYPGAVEYCCFDGVTIPFEDGTFDVAFAACVFHHIDAAAHLALLRELLRTLADGGSLFLFEHNPLNPLTRHAVDTCPFDANAVLIRARTMRERLRAAGFGSVTLAYRIFFPGALRFLRPLEPYLEWLPLGAQYRLCARRCKP</sequence>
<dbReference type="EMBL" id="WTVN01000005">
    <property type="protein sequence ID" value="NMG43064.1"/>
    <property type="molecule type" value="Genomic_DNA"/>
</dbReference>
<dbReference type="PANTHER" id="PTHR43464:SF23">
    <property type="entry name" value="JUVENILE HORMONE ACID O-METHYLTRANSFERASE"/>
    <property type="match status" value="1"/>
</dbReference>
<evidence type="ECO:0000313" key="2">
    <source>
        <dbReference type="EMBL" id="NMG43064.1"/>
    </source>
</evidence>
<dbReference type="CDD" id="cd02440">
    <property type="entry name" value="AdoMet_MTases"/>
    <property type="match status" value="1"/>
</dbReference>
<organism evidence="2 3">
    <name type="scientific">Aromatoleum toluvorans</name>
    <dbReference type="NCBI Taxonomy" id="92002"/>
    <lineage>
        <taxon>Bacteria</taxon>
        <taxon>Pseudomonadati</taxon>
        <taxon>Pseudomonadota</taxon>
        <taxon>Betaproteobacteria</taxon>
        <taxon>Rhodocyclales</taxon>
        <taxon>Rhodocyclaceae</taxon>
        <taxon>Aromatoleum</taxon>
    </lineage>
</organism>
<dbReference type="InterPro" id="IPR029063">
    <property type="entry name" value="SAM-dependent_MTases_sf"/>
</dbReference>
<comment type="caution">
    <text evidence="2">The sequence shown here is derived from an EMBL/GenBank/DDBJ whole genome shotgun (WGS) entry which is preliminary data.</text>
</comment>